<evidence type="ECO:0000259" key="3">
    <source>
        <dbReference type="PROSITE" id="PS51745"/>
    </source>
</evidence>
<dbReference type="AlphaFoldDB" id="A0A9W6YVP5"/>
<dbReference type="InterPro" id="IPR053026">
    <property type="entry name" value="CDC42_GEF"/>
</dbReference>
<dbReference type="GO" id="GO:0043332">
    <property type="term" value="C:mating projection tip"/>
    <property type="evidence" value="ECO:0007669"/>
    <property type="project" value="TreeGrafter"/>
</dbReference>
<dbReference type="GO" id="GO:0005085">
    <property type="term" value="F:guanyl-nucleotide exchange factor activity"/>
    <property type="evidence" value="ECO:0007669"/>
    <property type="project" value="InterPro"/>
</dbReference>
<evidence type="ECO:0000313" key="5">
    <source>
        <dbReference type="Proteomes" id="UP001165063"/>
    </source>
</evidence>
<evidence type="ECO:0000313" key="4">
    <source>
        <dbReference type="EMBL" id="GMG40011.1"/>
    </source>
</evidence>
<dbReference type="Gene3D" id="3.10.20.90">
    <property type="entry name" value="Phosphatidylinositol 3-kinase Catalytic Subunit, Chain A, domain 1"/>
    <property type="match status" value="1"/>
</dbReference>
<dbReference type="PANTHER" id="PTHR47339">
    <property type="entry name" value="CELL DIVISION CONTROL PROTEIN 24"/>
    <property type="match status" value="1"/>
</dbReference>
<dbReference type="GO" id="GO:0000935">
    <property type="term" value="C:division septum"/>
    <property type="evidence" value="ECO:0007669"/>
    <property type="project" value="TreeGrafter"/>
</dbReference>
<evidence type="ECO:0000256" key="1">
    <source>
        <dbReference type="SAM" id="MobiDB-lite"/>
    </source>
</evidence>
<dbReference type="Pfam" id="PF06395">
    <property type="entry name" value="CDC24"/>
    <property type="match status" value="1"/>
</dbReference>
<dbReference type="GO" id="GO:0005634">
    <property type="term" value="C:nucleus"/>
    <property type="evidence" value="ECO:0007669"/>
    <property type="project" value="TreeGrafter"/>
</dbReference>
<feature type="region of interest" description="Disordered" evidence="1">
    <location>
        <begin position="1"/>
        <end position="31"/>
    </location>
</feature>
<dbReference type="Pfam" id="PF15411">
    <property type="entry name" value="PH_10"/>
    <property type="match status" value="1"/>
</dbReference>
<dbReference type="SMART" id="SM00325">
    <property type="entry name" value="RhoGEF"/>
    <property type="match status" value="1"/>
</dbReference>
<dbReference type="InterPro" id="IPR000219">
    <property type="entry name" value="DH_dom"/>
</dbReference>
<accession>A0A9W6YVP5</accession>
<feature type="compositionally biased region" description="Low complexity" evidence="1">
    <location>
        <begin position="631"/>
        <end position="642"/>
    </location>
</feature>
<evidence type="ECO:0000259" key="2">
    <source>
        <dbReference type="PROSITE" id="PS50010"/>
    </source>
</evidence>
<feature type="region of interest" description="Disordered" evidence="1">
    <location>
        <begin position="631"/>
        <end position="720"/>
    </location>
</feature>
<feature type="compositionally biased region" description="Polar residues" evidence="1">
    <location>
        <begin position="692"/>
        <end position="701"/>
    </location>
</feature>
<feature type="domain" description="DH" evidence="2">
    <location>
        <begin position="254"/>
        <end position="429"/>
    </location>
</feature>
<dbReference type="GO" id="GO:0005737">
    <property type="term" value="C:cytoplasm"/>
    <property type="evidence" value="ECO:0007669"/>
    <property type="project" value="TreeGrafter"/>
</dbReference>
<dbReference type="Gene3D" id="2.30.29.30">
    <property type="entry name" value="Pleckstrin-homology domain (PH domain)/Phosphotyrosine-binding domain (PTB)"/>
    <property type="match status" value="1"/>
</dbReference>
<feature type="region of interest" description="Disordered" evidence="1">
    <location>
        <begin position="86"/>
        <end position="121"/>
    </location>
</feature>
<dbReference type="SUPFAM" id="SSF48065">
    <property type="entry name" value="DBL homology domain (DH-domain)"/>
    <property type="match status" value="1"/>
</dbReference>
<reference evidence="4" key="1">
    <citation type="submission" date="2023-04" db="EMBL/GenBank/DDBJ databases">
        <title>Ambrosiozyma monospora NBRC 1965.</title>
        <authorList>
            <person name="Ichikawa N."/>
            <person name="Sato H."/>
            <person name="Tonouchi N."/>
        </authorList>
    </citation>
    <scope>NUCLEOTIDE SEQUENCE</scope>
    <source>
        <strain evidence="4">NBRC 1965</strain>
    </source>
</reference>
<dbReference type="PROSITE" id="PS51745">
    <property type="entry name" value="PB1"/>
    <property type="match status" value="1"/>
</dbReference>
<sequence length="865" mass="96647">MSYSNRTSSRTASRSNTMASSTSMGSRTPSGPMAAATMVMNKQANYQDSLYYIALATLKRLEKVPDMGPYLQLAFVKAEESSEQQAMTLASKSGQDNKNNNFDKSTSSDSGSGSGSSRSSEPLLGQWHSSLYTFAAGILPAQINYDPVTPLWKLFQQGAPLCLIFNCLSPENAIELISSDDLKTCKKSVYMFVSACKAVLNVRDDELFTLTSVFSDDTSSLMKVIRSVNLILDLDSRFDAPPIEDNNLFNVSDSRAKIVKEFVETERKFVQDLEILYQFREELIKAELLSSENINLLFPNLHEILDFQRRFLVGLECNASVPSKYQRIGSIFLHAGAQGFKIYTAWALSQNTAIELVNKEVENLKKSSSLIGSPYELQSFLIKPIQRLCKYPLLLKQLLKHTDQIWPNYNELCASYELSKEVANDINEAQRRSENNKLMRELEEKVIEWKGNSLRDAGELLFANLAFAHSTDREKEVHCYLFENVIMLFKELKEKNKLLQSRKKSSASLMSAGSQQSLPIQLVFAAKVDIDTIYEVGSTEAFSGNQGHFLVIKYSGISCVLRFKAQEPLQQWETTIKRLLAVESTPHTPLQRLQGQLPPANQQPVISPPQLISHQHFNDEIMKQMGASFNGSLSSNNSSESSLYHMPKMRSSNPNGSLASPLNNMSNYQPQYSDQMKMRSASTPLSGYDTPSARSNSQGSIPNFHGLMSSSTNGLSNGEMSALSSTLSSLTMNSNNLSNINTNGMMNGGGGHSHHPSHYMSNSFSSSGNKINMKLIHPELTVHLSVTGDIPYAELIVLLVNKLNYTLGGTTEDQYFFTPENLKLKFKDEDGDFIRFQSEDDWNIAKEMLEEMEDEEDKILNIKVV</sequence>
<comment type="caution">
    <text evidence="4">The sequence shown here is derived from an EMBL/GenBank/DDBJ whole genome shotgun (WGS) entry which is preliminary data.</text>
</comment>
<feature type="compositionally biased region" description="Polar residues" evidence="1">
    <location>
        <begin position="86"/>
        <end position="104"/>
    </location>
</feature>
<dbReference type="InterPro" id="IPR001331">
    <property type="entry name" value="GDS_CDC24_CS"/>
</dbReference>
<dbReference type="CDD" id="cd00160">
    <property type="entry name" value="RhoGEF"/>
    <property type="match status" value="1"/>
</dbReference>
<dbReference type="InterPro" id="IPR010481">
    <property type="entry name" value="Cdc24/Scd1_N"/>
</dbReference>
<feature type="domain" description="PB1" evidence="3">
    <location>
        <begin position="766"/>
        <end position="865"/>
    </location>
</feature>
<dbReference type="PROSITE" id="PS00741">
    <property type="entry name" value="DH_1"/>
    <property type="match status" value="1"/>
</dbReference>
<dbReference type="InterPro" id="IPR053793">
    <property type="entry name" value="PB1-like"/>
</dbReference>
<dbReference type="Gene3D" id="1.20.900.10">
    <property type="entry name" value="Dbl homology (DH) domain"/>
    <property type="match status" value="1"/>
</dbReference>
<proteinExistence type="predicted"/>
<dbReference type="EMBL" id="BSXU01003395">
    <property type="protein sequence ID" value="GMG40011.1"/>
    <property type="molecule type" value="Genomic_DNA"/>
</dbReference>
<gene>
    <name evidence="4" type="ORF">Amon01_000582300</name>
</gene>
<feature type="compositionally biased region" description="Low complexity" evidence="1">
    <location>
        <begin position="105"/>
        <end position="120"/>
    </location>
</feature>
<dbReference type="Pfam" id="PF00621">
    <property type="entry name" value="RhoGEF"/>
    <property type="match status" value="1"/>
</dbReference>
<feature type="compositionally biased region" description="Polar residues" evidence="1">
    <location>
        <begin position="708"/>
        <end position="719"/>
    </location>
</feature>
<protein>
    <submittedName>
        <fullName evidence="4">Unnamed protein product</fullName>
    </submittedName>
</protein>
<dbReference type="GO" id="GO:0030010">
    <property type="term" value="P:establishment of cell polarity"/>
    <property type="evidence" value="ECO:0007669"/>
    <property type="project" value="TreeGrafter"/>
</dbReference>
<dbReference type="GO" id="GO:0031106">
    <property type="term" value="P:septin ring organization"/>
    <property type="evidence" value="ECO:0007669"/>
    <property type="project" value="TreeGrafter"/>
</dbReference>
<feature type="compositionally biased region" description="Polar residues" evidence="1">
    <location>
        <begin position="650"/>
        <end position="685"/>
    </location>
</feature>
<dbReference type="PANTHER" id="PTHR47339:SF1">
    <property type="entry name" value="CELL DIVISION CONTROL PROTEIN 24"/>
    <property type="match status" value="1"/>
</dbReference>
<dbReference type="OrthoDB" id="1594986at2759"/>
<dbReference type="SUPFAM" id="SSF54277">
    <property type="entry name" value="CAD &amp; PB1 domains"/>
    <property type="match status" value="1"/>
</dbReference>
<feature type="compositionally biased region" description="Low complexity" evidence="1">
    <location>
        <begin position="1"/>
        <end position="24"/>
    </location>
</feature>
<keyword evidence="5" id="KW-1185">Reference proteome</keyword>
<organism evidence="4 5">
    <name type="scientific">Ambrosiozyma monospora</name>
    <name type="common">Yeast</name>
    <name type="synonym">Endomycopsis monosporus</name>
    <dbReference type="NCBI Taxonomy" id="43982"/>
    <lineage>
        <taxon>Eukaryota</taxon>
        <taxon>Fungi</taxon>
        <taxon>Dikarya</taxon>
        <taxon>Ascomycota</taxon>
        <taxon>Saccharomycotina</taxon>
        <taxon>Pichiomycetes</taxon>
        <taxon>Pichiales</taxon>
        <taxon>Pichiaceae</taxon>
        <taxon>Ambrosiozyma</taxon>
    </lineage>
</organism>
<dbReference type="InterPro" id="IPR011993">
    <property type="entry name" value="PH-like_dom_sf"/>
</dbReference>
<dbReference type="SUPFAM" id="SSF50729">
    <property type="entry name" value="PH domain-like"/>
    <property type="match status" value="1"/>
</dbReference>
<dbReference type="GO" id="GO:0035556">
    <property type="term" value="P:intracellular signal transduction"/>
    <property type="evidence" value="ECO:0007669"/>
    <property type="project" value="InterPro"/>
</dbReference>
<name>A0A9W6YVP5_AMBMO</name>
<dbReference type="PROSITE" id="PS50010">
    <property type="entry name" value="DH_2"/>
    <property type="match status" value="1"/>
</dbReference>
<dbReference type="InterPro" id="IPR035899">
    <property type="entry name" value="DBL_dom_sf"/>
</dbReference>
<dbReference type="Proteomes" id="UP001165063">
    <property type="component" value="Unassembled WGS sequence"/>
</dbReference>